<feature type="region of interest" description="Disordered" evidence="1">
    <location>
        <begin position="341"/>
        <end position="363"/>
    </location>
</feature>
<organism evidence="2 3">
    <name type="scientific">Tanacetum coccineum</name>
    <dbReference type="NCBI Taxonomy" id="301880"/>
    <lineage>
        <taxon>Eukaryota</taxon>
        <taxon>Viridiplantae</taxon>
        <taxon>Streptophyta</taxon>
        <taxon>Embryophyta</taxon>
        <taxon>Tracheophyta</taxon>
        <taxon>Spermatophyta</taxon>
        <taxon>Magnoliopsida</taxon>
        <taxon>eudicotyledons</taxon>
        <taxon>Gunneridae</taxon>
        <taxon>Pentapetalae</taxon>
        <taxon>asterids</taxon>
        <taxon>campanulids</taxon>
        <taxon>Asterales</taxon>
        <taxon>Asteraceae</taxon>
        <taxon>Asteroideae</taxon>
        <taxon>Anthemideae</taxon>
        <taxon>Anthemidinae</taxon>
        <taxon>Tanacetum</taxon>
    </lineage>
</organism>
<sequence>MTNGREMTPPPGFSTPPHIPNVNTNERPPVTTTVFAATTPGNTPFAYRASTSTDPTPMISPAFVEANYEILESLLRDRRRQIRNEDLRTELEYFSEDYDEEREMEPRPERTREVTPPLRTRSPRVRRQRERVVGFEEAPNKEGSRTGRNTEGNRPSEDGAEENGRREMNLPLLLAAHLGRNENGQPLQSSLTSVHGGRQSSINIGGNLPPNGLFADPTGSVTSFVCWIEDYPLPDGLKMPFHVGSYDGKGDPDNFLHLFEGAIHMQKWLMPVASSKRDSRRRTWQFTASNKEKAIASKLSPLDLPSTYKCLMEKTYTWIEAREVATNGAPNDRRDNFKRLRKSSWDSGRGQKKLKQALPLPGN</sequence>
<evidence type="ECO:0000256" key="1">
    <source>
        <dbReference type="SAM" id="MobiDB-lite"/>
    </source>
</evidence>
<name>A0ABQ5ICD9_9ASTR</name>
<feature type="compositionally biased region" description="Basic and acidic residues" evidence="1">
    <location>
        <begin position="154"/>
        <end position="166"/>
    </location>
</feature>
<reference evidence="2" key="2">
    <citation type="submission" date="2022-01" db="EMBL/GenBank/DDBJ databases">
        <authorList>
            <person name="Yamashiro T."/>
            <person name="Shiraishi A."/>
            <person name="Satake H."/>
            <person name="Nakayama K."/>
        </authorList>
    </citation>
    <scope>NUCLEOTIDE SEQUENCE</scope>
</reference>
<feature type="compositionally biased region" description="Pro residues" evidence="1">
    <location>
        <begin position="8"/>
        <end position="19"/>
    </location>
</feature>
<dbReference type="EMBL" id="BQNB010020616">
    <property type="protein sequence ID" value="GJT97817.1"/>
    <property type="molecule type" value="Genomic_DNA"/>
</dbReference>
<feature type="compositionally biased region" description="Basic and acidic residues" evidence="1">
    <location>
        <begin position="130"/>
        <end position="145"/>
    </location>
</feature>
<reference evidence="2" key="1">
    <citation type="journal article" date="2022" name="Int. J. Mol. Sci.">
        <title>Draft Genome of Tanacetum Coccineum: Genomic Comparison of Closely Related Tanacetum-Family Plants.</title>
        <authorList>
            <person name="Yamashiro T."/>
            <person name="Shiraishi A."/>
            <person name="Nakayama K."/>
            <person name="Satake H."/>
        </authorList>
    </citation>
    <scope>NUCLEOTIDE SEQUENCE</scope>
</reference>
<feature type="region of interest" description="Disordered" evidence="1">
    <location>
        <begin position="98"/>
        <end position="166"/>
    </location>
</feature>
<keyword evidence="3" id="KW-1185">Reference proteome</keyword>
<protein>
    <submittedName>
        <fullName evidence="2">Uncharacterized protein</fullName>
    </submittedName>
</protein>
<accession>A0ABQ5ICD9</accession>
<evidence type="ECO:0000313" key="2">
    <source>
        <dbReference type="EMBL" id="GJT97817.1"/>
    </source>
</evidence>
<comment type="caution">
    <text evidence="2">The sequence shown here is derived from an EMBL/GenBank/DDBJ whole genome shotgun (WGS) entry which is preliminary data.</text>
</comment>
<evidence type="ECO:0000313" key="3">
    <source>
        <dbReference type="Proteomes" id="UP001151760"/>
    </source>
</evidence>
<feature type="region of interest" description="Disordered" evidence="1">
    <location>
        <begin position="1"/>
        <end position="28"/>
    </location>
</feature>
<feature type="compositionally biased region" description="Basic and acidic residues" evidence="1">
    <location>
        <begin position="104"/>
        <end position="113"/>
    </location>
</feature>
<gene>
    <name evidence="2" type="ORF">Tco_1093335</name>
</gene>
<proteinExistence type="predicted"/>
<dbReference type="Proteomes" id="UP001151760">
    <property type="component" value="Unassembled WGS sequence"/>
</dbReference>